<dbReference type="EMBL" id="GBRH01183024">
    <property type="protein sequence ID" value="JAE14872.1"/>
    <property type="molecule type" value="Transcribed_RNA"/>
</dbReference>
<reference evidence="2" key="1">
    <citation type="submission" date="2014-09" db="EMBL/GenBank/DDBJ databases">
        <authorList>
            <person name="Magalhaes I.L.F."/>
            <person name="Oliveira U."/>
            <person name="Santos F.R."/>
            <person name="Vidigal T.H.D.A."/>
            <person name="Brescovit A.D."/>
            <person name="Santos A.J."/>
        </authorList>
    </citation>
    <scope>NUCLEOTIDE SEQUENCE</scope>
    <source>
        <tissue evidence="2">Shoot tissue taken approximately 20 cm above the soil surface</tissue>
    </source>
</reference>
<proteinExistence type="predicted"/>
<evidence type="ECO:0000256" key="1">
    <source>
        <dbReference type="SAM" id="SignalP"/>
    </source>
</evidence>
<feature type="signal peptide" evidence="1">
    <location>
        <begin position="1"/>
        <end position="20"/>
    </location>
</feature>
<accession>A0A0A9FRG4</accession>
<sequence length="89" mass="9808">MCHLVTKLIAVVLFHSKALSGPCPFTFPEKIVILGASRPFNALLLFPPHDQSTTLEVFLGCLSFGPFYKDNLALTLSYRPSKSSANFFS</sequence>
<evidence type="ECO:0008006" key="3">
    <source>
        <dbReference type="Google" id="ProtNLM"/>
    </source>
</evidence>
<reference evidence="2" key="2">
    <citation type="journal article" date="2015" name="Data Brief">
        <title>Shoot transcriptome of the giant reed, Arundo donax.</title>
        <authorList>
            <person name="Barrero R.A."/>
            <person name="Guerrero F.D."/>
            <person name="Moolhuijzen P."/>
            <person name="Goolsby J.A."/>
            <person name="Tidwell J."/>
            <person name="Bellgard S.E."/>
            <person name="Bellgard M.I."/>
        </authorList>
    </citation>
    <scope>NUCLEOTIDE SEQUENCE</scope>
    <source>
        <tissue evidence="2">Shoot tissue taken approximately 20 cm above the soil surface</tissue>
    </source>
</reference>
<organism evidence="2">
    <name type="scientific">Arundo donax</name>
    <name type="common">Giant reed</name>
    <name type="synonym">Donax arundinaceus</name>
    <dbReference type="NCBI Taxonomy" id="35708"/>
    <lineage>
        <taxon>Eukaryota</taxon>
        <taxon>Viridiplantae</taxon>
        <taxon>Streptophyta</taxon>
        <taxon>Embryophyta</taxon>
        <taxon>Tracheophyta</taxon>
        <taxon>Spermatophyta</taxon>
        <taxon>Magnoliopsida</taxon>
        <taxon>Liliopsida</taxon>
        <taxon>Poales</taxon>
        <taxon>Poaceae</taxon>
        <taxon>PACMAD clade</taxon>
        <taxon>Arundinoideae</taxon>
        <taxon>Arundineae</taxon>
        <taxon>Arundo</taxon>
    </lineage>
</organism>
<evidence type="ECO:0000313" key="2">
    <source>
        <dbReference type="EMBL" id="JAE14872.1"/>
    </source>
</evidence>
<name>A0A0A9FRG4_ARUDO</name>
<protein>
    <recommendedName>
        <fullName evidence="3">Secreted protein</fullName>
    </recommendedName>
</protein>
<dbReference type="AlphaFoldDB" id="A0A0A9FRG4"/>
<keyword evidence="1" id="KW-0732">Signal</keyword>
<feature type="chain" id="PRO_5002044636" description="Secreted protein" evidence="1">
    <location>
        <begin position="21"/>
        <end position="89"/>
    </location>
</feature>